<sequence>MDVVGAASWLVQVVLEKLVSDGIDAAWAVARSAGPDPDPGGDVHRLRSRLQSLHLVLSAAQERVPRARSEALLGSLRRLHRLACDADNLLDEMLYHQIHHQLHPDEASDTSSSLSAVQSVVSKIRGAKRARLGGDEDATVRIDDILRRMCEAGDDVREAIKMERLDAVVTCSGQAAGMDCRGWTTAYVTEPKIFGRDAVKEHIVQTLVSAEACGVNLSVLPIVGNGGVGKTTLAQLVYSDARVQGCFSKRIWISVSADFDEVRLTREMLDCLSTGASKHEGITNLNKLQEILDEDLKSKRLLLVLDDMWEDNDKSRWDKLLAPLRCSMNGNVILVTTRNHSVVKMISTMDPIHLDGLKDDDFWLMFKSCAFGDEKYEGHPSLQVIGKRIANKLKGYPLAAKSVGALLRRDLDGGHWMSILQSDEWKLQQGPDDIIPALKLSFTHLPFRLQRCFSYCALFPKGHMFDGLDLVRIWISQGLISSGSKRMEKTGYHYLNDLVDRGFFQKSTYYSMHDLIHDLAHIVSLEECHMMDNFDSGSGTGHATIRHLSINTRSAYKWNPHACSFSPSDNFQRKLAYIGEKVQTKNLSTLMLFGKYDKEFSETFSKVFKEVRYLRVLRLPTLSYSIDSLICNFSKLIHLRYLELISSVPGTPLPEVICQLYHLQVLDVEYWVHLSTLPHGMSNLVNLRHFVARGELHAKIAGVGRLKLLQELKEFRVGKTKDFQIEQLTGLRELGGSLAIYNLENVGSREESMNAGLRDKIYIHDLLLSWCKNRFDVSSITEAKVLEGLHPHCGLKRLHITSYGGIYSPTWLSSNFPLTSLESIYLENCTKWELLPPFGQFPLLKTLDLVQLSASTEVPIMSCEDWAESEKHVLFPCLEELVIRDCPKLRSFASPQSSSSGKGFHFGCLRRVNIYNCPQLIHLPQFGEMKSLFTMSIEGVGAFPHIRLLVRALHIKGGASVRTLDEILVLVLTGCRLSALEKLTISSFLDFEYLPWEIFCQLLSLEMLVIMDCPRFFLPVYPYGQRGETIFSPLLKKLVIQACGITGKQLSDLLLQLPLLYFLTIRKCPKIASLAIGGLIAGNVSSITSDNHDWTTDGLLQIPSDLLNRLQYLCIEDIPDLVLRGSESFLGFVSLKTLHITGCPEFFISIMTEKEKSSGSCPLLPPSLQDLLVTHMDNKLLTSMLSNLTLLSILSVSRSPELTSVALYPCTSLETLIVEKCSRLSALDGTGSLCSIKHMRIFECPSLAINCSPSSSHGQDQDLYFLLHLEKLEIDNTSFFNTAICKSLPSLQYVVFFMAKNVRCFTEEQDKALCHLTSLHTLDFCYCTDLLSLPKELHLLSSVKRLSIKACPGILSLPEKGLPASLQELYVSNCSTELKEQCRKTKNVRCVYVDRHAGKFISICKMLRLYFRNQKR</sequence>
<dbReference type="SUPFAM" id="SSF52540">
    <property type="entry name" value="P-loop containing nucleoside triphosphate hydrolases"/>
    <property type="match status" value="1"/>
</dbReference>
<evidence type="ECO:0000259" key="5">
    <source>
        <dbReference type="Pfam" id="PF23559"/>
    </source>
</evidence>
<dbReference type="OrthoDB" id="693152at2759"/>
<keyword evidence="3" id="KW-0611">Plant defense</keyword>
<evidence type="ECO:0000256" key="1">
    <source>
        <dbReference type="ARBA" id="ARBA00022614"/>
    </source>
</evidence>
<dbReference type="InterPro" id="IPR058922">
    <property type="entry name" value="WHD_DRP"/>
</dbReference>
<name>A0A3B6GPY7_WHEAT</name>
<dbReference type="SUPFAM" id="SSF52058">
    <property type="entry name" value="L domain-like"/>
    <property type="match status" value="3"/>
</dbReference>
<dbReference type="Gene3D" id="1.10.10.10">
    <property type="entry name" value="Winged helix-like DNA-binding domain superfamily/Winged helix DNA-binding domain"/>
    <property type="match status" value="1"/>
</dbReference>
<gene>
    <name evidence="7" type="primary">LOC123076912</name>
</gene>
<dbReference type="Pfam" id="PF23559">
    <property type="entry name" value="WHD_DRP"/>
    <property type="match status" value="1"/>
</dbReference>
<dbReference type="Pfam" id="PF25019">
    <property type="entry name" value="LRR_R13L1-DRL21"/>
    <property type="match status" value="1"/>
</dbReference>
<evidence type="ECO:0000259" key="4">
    <source>
        <dbReference type="Pfam" id="PF00931"/>
    </source>
</evidence>
<evidence type="ECO:0000313" key="8">
    <source>
        <dbReference type="Proteomes" id="UP000019116"/>
    </source>
</evidence>
<dbReference type="PANTHER" id="PTHR36766">
    <property type="entry name" value="PLANT BROAD-SPECTRUM MILDEW RESISTANCE PROTEIN RPW8"/>
    <property type="match status" value="1"/>
</dbReference>
<dbReference type="PRINTS" id="PR00364">
    <property type="entry name" value="DISEASERSIST"/>
</dbReference>
<dbReference type="Pfam" id="PF00931">
    <property type="entry name" value="NB-ARC"/>
    <property type="match status" value="1"/>
</dbReference>
<dbReference type="OMA" id="HWMSILQ"/>
<organism evidence="7">
    <name type="scientific">Triticum aestivum</name>
    <name type="common">Wheat</name>
    <dbReference type="NCBI Taxonomy" id="4565"/>
    <lineage>
        <taxon>Eukaryota</taxon>
        <taxon>Viridiplantae</taxon>
        <taxon>Streptophyta</taxon>
        <taxon>Embryophyta</taxon>
        <taxon>Tracheophyta</taxon>
        <taxon>Spermatophyta</taxon>
        <taxon>Magnoliopsida</taxon>
        <taxon>Liliopsida</taxon>
        <taxon>Poales</taxon>
        <taxon>Poaceae</taxon>
        <taxon>BOP clade</taxon>
        <taxon>Pooideae</taxon>
        <taxon>Triticodae</taxon>
        <taxon>Triticeae</taxon>
        <taxon>Triticinae</taxon>
        <taxon>Triticum</taxon>
    </lineage>
</organism>
<dbReference type="Gene3D" id="1.10.8.430">
    <property type="entry name" value="Helical domain of apoptotic protease-activating factors"/>
    <property type="match status" value="1"/>
</dbReference>
<dbReference type="InterPro" id="IPR027417">
    <property type="entry name" value="P-loop_NTPase"/>
</dbReference>
<evidence type="ECO:0008006" key="9">
    <source>
        <dbReference type="Google" id="ProtNLM"/>
    </source>
</evidence>
<dbReference type="Gramene" id="TraesCS3D03G0070700.1">
    <property type="protein sequence ID" value="TraesCS3D03G0070700.1.CDS"/>
    <property type="gene ID" value="TraesCS3D03G0070700"/>
</dbReference>
<dbReference type="InterPro" id="IPR002182">
    <property type="entry name" value="NB-ARC"/>
</dbReference>
<dbReference type="EnsemblPlants" id="TraesCS3D02G039500.1">
    <property type="protein sequence ID" value="TraesCS3D02G039500.1"/>
    <property type="gene ID" value="TraesCS3D02G039500"/>
</dbReference>
<dbReference type="Gramene" id="TraesCS3D02G039500.1">
    <property type="protein sequence ID" value="TraesCS3D02G039500.1"/>
    <property type="gene ID" value="TraesCS3D02G039500"/>
</dbReference>
<dbReference type="STRING" id="4565.A0A3B6GPY7"/>
<dbReference type="InterPro" id="IPR036388">
    <property type="entry name" value="WH-like_DNA-bd_sf"/>
</dbReference>
<dbReference type="PANTHER" id="PTHR36766:SF40">
    <property type="entry name" value="DISEASE RESISTANCE PROTEIN RGA3"/>
    <property type="match status" value="1"/>
</dbReference>
<dbReference type="Proteomes" id="UP000019116">
    <property type="component" value="Chromosome 3D"/>
</dbReference>
<proteinExistence type="predicted"/>
<dbReference type="SMR" id="A0A3B6GPY7"/>
<dbReference type="GO" id="GO:0006952">
    <property type="term" value="P:defense response"/>
    <property type="evidence" value="ECO:0007669"/>
    <property type="project" value="UniProtKB-KW"/>
</dbReference>
<dbReference type="Gene3D" id="3.40.50.300">
    <property type="entry name" value="P-loop containing nucleotide triphosphate hydrolases"/>
    <property type="match status" value="1"/>
</dbReference>
<feature type="domain" description="NB-ARC" evidence="4">
    <location>
        <begin position="198"/>
        <end position="372"/>
    </location>
</feature>
<dbReference type="GO" id="GO:0043531">
    <property type="term" value="F:ADP binding"/>
    <property type="evidence" value="ECO:0007669"/>
    <property type="project" value="InterPro"/>
</dbReference>
<dbReference type="InterPro" id="IPR032675">
    <property type="entry name" value="LRR_dom_sf"/>
</dbReference>
<dbReference type="Gene3D" id="3.80.10.10">
    <property type="entry name" value="Ribonuclease Inhibitor"/>
    <property type="match status" value="3"/>
</dbReference>
<dbReference type="RefSeq" id="XP_044355000.1">
    <property type="nucleotide sequence ID" value="XM_044499065.1"/>
</dbReference>
<keyword evidence="8" id="KW-1185">Reference proteome</keyword>
<dbReference type="InterPro" id="IPR042197">
    <property type="entry name" value="Apaf_helical"/>
</dbReference>
<evidence type="ECO:0000256" key="3">
    <source>
        <dbReference type="ARBA" id="ARBA00022821"/>
    </source>
</evidence>
<dbReference type="InterPro" id="IPR056789">
    <property type="entry name" value="LRR_R13L1-DRL21"/>
</dbReference>
<accession>A0A3B6GPY7</accession>
<feature type="domain" description="Disease resistance protein winged helix" evidence="5">
    <location>
        <begin position="458"/>
        <end position="520"/>
    </location>
</feature>
<evidence type="ECO:0000256" key="2">
    <source>
        <dbReference type="ARBA" id="ARBA00022737"/>
    </source>
</evidence>
<dbReference type="PaxDb" id="4565-Traes_3DS_CF86B86E6.1"/>
<evidence type="ECO:0000259" key="6">
    <source>
        <dbReference type="Pfam" id="PF25019"/>
    </source>
</evidence>
<reference evidence="7" key="2">
    <citation type="submission" date="2018-10" db="UniProtKB">
        <authorList>
            <consortium name="EnsemblPlants"/>
        </authorList>
    </citation>
    <scope>IDENTIFICATION</scope>
</reference>
<evidence type="ECO:0000313" key="7">
    <source>
        <dbReference type="EnsemblPlants" id="TraesCS3D02G039500.1"/>
    </source>
</evidence>
<protein>
    <recommendedName>
        <fullName evidence="9">NB-ARC domain-containing protein</fullName>
    </recommendedName>
</protein>
<dbReference type="GeneID" id="123076912"/>
<reference evidence="7" key="1">
    <citation type="submission" date="2018-08" db="EMBL/GenBank/DDBJ databases">
        <authorList>
            <person name="Rossello M."/>
        </authorList>
    </citation>
    <scope>NUCLEOTIDE SEQUENCE [LARGE SCALE GENOMIC DNA]</scope>
    <source>
        <strain evidence="7">cv. Chinese Spring</strain>
    </source>
</reference>
<feature type="domain" description="R13L1/DRL21-like LRR repeat region" evidence="6">
    <location>
        <begin position="725"/>
        <end position="851"/>
    </location>
</feature>
<dbReference type="Gramene" id="TraesNOR3D03G01832280.1">
    <property type="protein sequence ID" value="TraesNOR3D03G01832280.1"/>
    <property type="gene ID" value="TraesNOR3D03G01832280"/>
</dbReference>
<dbReference type="Gene3D" id="1.20.5.4130">
    <property type="match status" value="1"/>
</dbReference>
<keyword evidence="2" id="KW-0677">Repeat</keyword>
<keyword evidence="1" id="KW-0433">Leucine-rich repeat</keyword>